<dbReference type="GO" id="GO:0004016">
    <property type="term" value="F:adenylate cyclase activity"/>
    <property type="evidence" value="ECO:0007669"/>
    <property type="project" value="UniProtKB-ARBA"/>
</dbReference>
<dbReference type="Pfam" id="PF00931">
    <property type="entry name" value="NB-ARC"/>
    <property type="match status" value="1"/>
</dbReference>
<comment type="caution">
    <text evidence="3">The sequence shown here is derived from an EMBL/GenBank/DDBJ whole genome shotgun (WGS) entry which is preliminary data.</text>
</comment>
<evidence type="ECO:0000256" key="1">
    <source>
        <dbReference type="PROSITE-ProRule" id="PRU00339"/>
    </source>
</evidence>
<feature type="repeat" description="TPR" evidence="1">
    <location>
        <begin position="661"/>
        <end position="694"/>
    </location>
</feature>
<dbReference type="Gene3D" id="3.30.70.1230">
    <property type="entry name" value="Nucleotide cyclase"/>
    <property type="match status" value="1"/>
</dbReference>
<dbReference type="GO" id="GO:0035556">
    <property type="term" value="P:intracellular signal transduction"/>
    <property type="evidence" value="ECO:0007669"/>
    <property type="project" value="InterPro"/>
</dbReference>
<dbReference type="InterPro" id="IPR001054">
    <property type="entry name" value="A/G_cyclase"/>
</dbReference>
<feature type="repeat" description="TPR" evidence="1">
    <location>
        <begin position="741"/>
        <end position="774"/>
    </location>
</feature>
<dbReference type="PANTHER" id="PTHR47691:SF3">
    <property type="entry name" value="HTH-TYPE TRANSCRIPTIONAL REGULATOR RV0890C-RELATED"/>
    <property type="match status" value="1"/>
</dbReference>
<dbReference type="InterPro" id="IPR011990">
    <property type="entry name" value="TPR-like_helical_dom_sf"/>
</dbReference>
<feature type="domain" description="Guanylate cyclase" evidence="2">
    <location>
        <begin position="3"/>
        <end position="114"/>
    </location>
</feature>
<dbReference type="SMART" id="SM00028">
    <property type="entry name" value="TPR"/>
    <property type="match status" value="6"/>
</dbReference>
<dbReference type="EMBL" id="MEUM01000014">
    <property type="protein sequence ID" value="OGC43631.1"/>
    <property type="molecule type" value="Genomic_DNA"/>
</dbReference>
<evidence type="ECO:0000259" key="2">
    <source>
        <dbReference type="PROSITE" id="PS50125"/>
    </source>
</evidence>
<dbReference type="GO" id="GO:0009190">
    <property type="term" value="P:cyclic nucleotide biosynthetic process"/>
    <property type="evidence" value="ECO:0007669"/>
    <property type="project" value="InterPro"/>
</dbReference>
<dbReference type="InterPro" id="IPR027417">
    <property type="entry name" value="P-loop_NTPase"/>
</dbReference>
<reference evidence="3 4" key="1">
    <citation type="journal article" date="2016" name="Nat. Commun.">
        <title>Thousands of microbial genomes shed light on interconnected biogeochemical processes in an aquifer system.</title>
        <authorList>
            <person name="Anantharaman K."/>
            <person name="Brown C.T."/>
            <person name="Hug L.A."/>
            <person name="Sharon I."/>
            <person name="Castelle C.J."/>
            <person name="Probst A.J."/>
            <person name="Thomas B.C."/>
            <person name="Singh A."/>
            <person name="Wilkins M.J."/>
            <person name="Karaoz U."/>
            <person name="Brodie E.L."/>
            <person name="Williams K.H."/>
            <person name="Hubbard S.S."/>
            <person name="Banfield J.F."/>
        </authorList>
    </citation>
    <scope>NUCLEOTIDE SEQUENCE [LARGE SCALE GENOMIC DNA]</scope>
</reference>
<dbReference type="PROSITE" id="PS50125">
    <property type="entry name" value="GUANYLATE_CYCLASE_2"/>
    <property type="match status" value="1"/>
</dbReference>
<accession>A0A1F4UFC8</accession>
<feature type="repeat" description="TPR" evidence="1">
    <location>
        <begin position="821"/>
        <end position="854"/>
    </location>
</feature>
<dbReference type="SUPFAM" id="SSF55073">
    <property type="entry name" value="Nucleotide cyclase"/>
    <property type="match status" value="1"/>
</dbReference>
<dbReference type="Pfam" id="PF13424">
    <property type="entry name" value="TPR_12"/>
    <property type="match status" value="3"/>
</dbReference>
<dbReference type="PROSITE" id="PS50005">
    <property type="entry name" value="TPR"/>
    <property type="match status" value="4"/>
</dbReference>
<dbReference type="GO" id="GO:0043531">
    <property type="term" value="F:ADP binding"/>
    <property type="evidence" value="ECO:0007669"/>
    <property type="project" value="InterPro"/>
</dbReference>
<evidence type="ECO:0000313" key="4">
    <source>
        <dbReference type="Proteomes" id="UP000177025"/>
    </source>
</evidence>
<dbReference type="InterPro" id="IPR002182">
    <property type="entry name" value="NB-ARC"/>
</dbReference>
<dbReference type="PANTHER" id="PTHR47691">
    <property type="entry name" value="REGULATOR-RELATED"/>
    <property type="match status" value="1"/>
</dbReference>
<dbReference type="Gene3D" id="1.25.40.10">
    <property type="entry name" value="Tetratricopeptide repeat domain"/>
    <property type="match status" value="2"/>
</dbReference>
<evidence type="ECO:0000313" key="3">
    <source>
        <dbReference type="EMBL" id="OGC43631.1"/>
    </source>
</evidence>
<name>A0A1F4UFC8_UNCW3</name>
<sequence length="943" mass="107807">MPIFLLTDIEKSTEKWEKYHSAMGSVLARHDALLSNIIESYDGEIFKHTGDGIFAVFEQGAPLHCALEIQKRFAAENWGQIGELRIRIALHAGEVEKRGADYFGEVLNRTARIMEAAWGGQILLTAEVINSCSLPQGAEIRDLGVHMLIDLGEPQPIYQILHPELPLKDFPTIRSLSAHPHNLPPQPTLFIGREKEVHELSKYLDDPKCRIVNLVGPGGIGKTRLALQVAAEKIDKFRHGVYFIPLDSMNISSIQFLVFTIADALKFSFYSREDPKLQLLNYLREKHMLILLDNFEHLISEAELLTEIFEHARRIKFLITSREHLHLKGEWIVDIRGMDYPPNGNIDEYDAYSAIQLFIQSAQRVNPDFNMTNEDRRSVGRICRLVDGIPLGIELAASWARSLSCSEICQEIEKGLDFLSTNLRDMPKRHQSLRAVFDYSWDLLSLKEQRVFVSLGVFKGSFTREAAEKVTGSSLRELTNIADKSLIRRNAQGRHEMLKILRQYANERLGENDALQKELYPAHCEYYADFLYKSESSISSNVSETLKAISLEIVDLKAAWRYAVENQMLPELEKMMKGLYFYFEIQGWLQEAEQLFRMTVEMFRIKFDEQWPSGDIKLLFARYLMRLGGIYRRLSQYHPAREALKESLAIFHEFNQEKDSLYAFNELGVVAYRLGEYENARDLHQKVLEIRTSMHDQRGIATSLNNLAVVAFSQGNHEEAKTLHEKALRIREQINDRRGVATSMNNLGNVLQKLSESKKAQELYEKSLAIREEIGDRSGIASSLNNLGMISEQNGDYEKAQVLYRQSLVLKEEIGDLRSLANTLHNLGDMSIKIGKHNEAGRYYRRALTVLLKAKAVPVVLDVLNSMVELFEIENNFEMIALIYFLIIEQTASRSDIQSQAEQKIKVLREKISNDQMNTIKEKSRKGTLENIVEEITAALSAG</sequence>
<dbReference type="AlphaFoldDB" id="A0A1F4UFC8"/>
<dbReference type="Proteomes" id="UP000177025">
    <property type="component" value="Unassembled WGS sequence"/>
</dbReference>
<dbReference type="InterPro" id="IPR029787">
    <property type="entry name" value="Nucleotide_cyclase"/>
</dbReference>
<dbReference type="SUPFAM" id="SSF52540">
    <property type="entry name" value="P-loop containing nucleoside triphosphate hydrolases"/>
    <property type="match status" value="1"/>
</dbReference>
<feature type="repeat" description="TPR" evidence="1">
    <location>
        <begin position="781"/>
        <end position="814"/>
    </location>
</feature>
<dbReference type="Gene3D" id="3.40.50.300">
    <property type="entry name" value="P-loop containing nucleotide triphosphate hydrolases"/>
    <property type="match status" value="1"/>
</dbReference>
<protein>
    <recommendedName>
        <fullName evidence="2">Guanylate cyclase domain-containing protein</fullName>
    </recommendedName>
</protein>
<dbReference type="PRINTS" id="PR00364">
    <property type="entry name" value="DISEASERSIST"/>
</dbReference>
<proteinExistence type="predicted"/>
<dbReference type="CDD" id="cd07302">
    <property type="entry name" value="CHD"/>
    <property type="match status" value="1"/>
</dbReference>
<gene>
    <name evidence="3" type="ORF">A2Y85_04195</name>
</gene>
<organism evidence="3 4">
    <name type="scientific">candidate division WOR-3 bacterium RBG_13_43_14</name>
    <dbReference type="NCBI Taxonomy" id="1802590"/>
    <lineage>
        <taxon>Bacteria</taxon>
        <taxon>Bacteria division WOR-3</taxon>
    </lineage>
</organism>
<dbReference type="InterPro" id="IPR019734">
    <property type="entry name" value="TPR_rpt"/>
</dbReference>
<dbReference type="SUPFAM" id="SSF48452">
    <property type="entry name" value="TPR-like"/>
    <property type="match status" value="2"/>
</dbReference>
<keyword evidence="1" id="KW-0802">TPR repeat</keyword>